<organism evidence="1 2">
    <name type="scientific">Heyndrickxia camelliae</name>
    <dbReference type="NCBI Taxonomy" id="1707093"/>
    <lineage>
        <taxon>Bacteria</taxon>
        <taxon>Bacillati</taxon>
        <taxon>Bacillota</taxon>
        <taxon>Bacilli</taxon>
        <taxon>Bacillales</taxon>
        <taxon>Bacillaceae</taxon>
        <taxon>Heyndrickxia</taxon>
    </lineage>
</organism>
<evidence type="ECO:0000313" key="1">
    <source>
        <dbReference type="EMBL" id="PKR82883.1"/>
    </source>
</evidence>
<dbReference type="EMBL" id="PIQO01000026">
    <property type="protein sequence ID" value="PKR82883.1"/>
    <property type="molecule type" value="Genomic_DNA"/>
</dbReference>
<proteinExistence type="predicted"/>
<dbReference type="RefSeq" id="WP_101356371.1">
    <property type="nucleotide sequence ID" value="NZ_PIQO01000026.1"/>
</dbReference>
<evidence type="ECO:0000313" key="2">
    <source>
        <dbReference type="Proteomes" id="UP000233440"/>
    </source>
</evidence>
<keyword evidence="2" id="KW-1185">Reference proteome</keyword>
<accession>A0A2N3LEA9</accession>
<protein>
    <submittedName>
        <fullName evidence="1">Uncharacterized protein</fullName>
    </submittedName>
</protein>
<dbReference type="AlphaFoldDB" id="A0A2N3LEA9"/>
<gene>
    <name evidence="1" type="ORF">CWO92_22090</name>
</gene>
<name>A0A2N3LEA9_9BACI</name>
<comment type="caution">
    <text evidence="1">The sequence shown here is derived from an EMBL/GenBank/DDBJ whole genome shotgun (WGS) entry which is preliminary data.</text>
</comment>
<reference evidence="1 2" key="1">
    <citation type="submission" date="2017-11" db="EMBL/GenBank/DDBJ databases">
        <title>Bacillus camelliae sp. nov., isolated from pu'er tea.</title>
        <authorList>
            <person name="Niu L."/>
        </authorList>
    </citation>
    <scope>NUCLEOTIDE SEQUENCE [LARGE SCALE GENOMIC DNA]</scope>
    <source>
        <strain evidence="1 2">7578-1</strain>
    </source>
</reference>
<sequence length="83" mass="9903">MNIKTTVEYFDKDIDELLETRSDTMYTKEENLLFDEGLNVTFFDDMEEYEFEQDQFEEWMTSRGMELKALLKTINGRIAAVLI</sequence>
<dbReference type="Proteomes" id="UP000233440">
    <property type="component" value="Unassembled WGS sequence"/>
</dbReference>